<dbReference type="RefSeq" id="WP_345397317.1">
    <property type="nucleotide sequence ID" value="NZ_BAABHG010000008.1"/>
</dbReference>
<organism evidence="2 3">
    <name type="scientific">Amycolatopsis samaneae</name>
    <dbReference type="NCBI Taxonomy" id="664691"/>
    <lineage>
        <taxon>Bacteria</taxon>
        <taxon>Bacillati</taxon>
        <taxon>Actinomycetota</taxon>
        <taxon>Actinomycetes</taxon>
        <taxon>Pseudonocardiales</taxon>
        <taxon>Pseudonocardiaceae</taxon>
        <taxon>Amycolatopsis</taxon>
    </lineage>
</organism>
<dbReference type="Proteomes" id="UP001597419">
    <property type="component" value="Unassembled WGS sequence"/>
</dbReference>
<evidence type="ECO:0000313" key="3">
    <source>
        <dbReference type="Proteomes" id="UP001597419"/>
    </source>
</evidence>
<gene>
    <name evidence="2" type="ORF">ACFSYJ_13810</name>
</gene>
<accession>A0ABW5GEW7</accession>
<proteinExistence type="predicted"/>
<sequence>MAKETHARTRKGVLPGRSRALAGLVAAGLWGSVALVTAGPAAAADSLGIAPNPVRAGETLKVTAGYPICGATEQARSDGFAVPIQLSKEAGIEGVWSGEGKATSRPGTYRATYLCKYNGKTLTATFTVLPGPGSSAPPKPPSGSPAKPAPVQQGGQVKVRPGGAPQTGGGALADALVP</sequence>
<comment type="caution">
    <text evidence="2">The sequence shown here is derived from an EMBL/GenBank/DDBJ whole genome shotgun (WGS) entry which is preliminary data.</text>
</comment>
<reference evidence="3" key="1">
    <citation type="journal article" date="2019" name="Int. J. Syst. Evol. Microbiol.">
        <title>The Global Catalogue of Microorganisms (GCM) 10K type strain sequencing project: providing services to taxonomists for standard genome sequencing and annotation.</title>
        <authorList>
            <consortium name="The Broad Institute Genomics Platform"/>
            <consortium name="The Broad Institute Genome Sequencing Center for Infectious Disease"/>
            <person name="Wu L."/>
            <person name="Ma J."/>
        </authorList>
    </citation>
    <scope>NUCLEOTIDE SEQUENCE [LARGE SCALE GENOMIC DNA]</scope>
    <source>
        <strain evidence="3">CGMCC 4.7643</strain>
    </source>
</reference>
<evidence type="ECO:0000313" key="2">
    <source>
        <dbReference type="EMBL" id="MFD2459685.1"/>
    </source>
</evidence>
<dbReference type="EMBL" id="JBHUKU010000006">
    <property type="protein sequence ID" value="MFD2459685.1"/>
    <property type="molecule type" value="Genomic_DNA"/>
</dbReference>
<protein>
    <recommendedName>
        <fullName evidence="4">Ig-like domain-containing protein</fullName>
    </recommendedName>
</protein>
<evidence type="ECO:0008006" key="4">
    <source>
        <dbReference type="Google" id="ProtNLM"/>
    </source>
</evidence>
<keyword evidence="3" id="KW-1185">Reference proteome</keyword>
<feature type="region of interest" description="Disordered" evidence="1">
    <location>
        <begin position="129"/>
        <end position="178"/>
    </location>
</feature>
<evidence type="ECO:0000256" key="1">
    <source>
        <dbReference type="SAM" id="MobiDB-lite"/>
    </source>
</evidence>
<name>A0ABW5GEW7_9PSEU</name>